<comment type="caution">
    <text evidence="2">The sequence shown here is derived from an EMBL/GenBank/DDBJ whole genome shotgun (WGS) entry which is preliminary data.</text>
</comment>
<reference evidence="2 3" key="1">
    <citation type="submission" date="2019-12" db="EMBL/GenBank/DDBJ databases">
        <title>Novel species isolated from a subtropical stream in China.</title>
        <authorList>
            <person name="Lu H."/>
        </authorList>
    </citation>
    <scope>NUCLEOTIDE SEQUENCE [LARGE SCALE GENOMIC DNA]</scope>
    <source>
        <strain evidence="2 3">FT127W</strain>
    </source>
</reference>
<accession>A0A7X4H8Z1</accession>
<dbReference type="AlphaFoldDB" id="A0A7X4H8Z1"/>
<dbReference type="RefSeq" id="WP_161070520.1">
    <property type="nucleotide sequence ID" value="NZ_WWCU01000002.1"/>
</dbReference>
<keyword evidence="1" id="KW-0812">Transmembrane</keyword>
<keyword evidence="1" id="KW-1133">Transmembrane helix</keyword>
<name>A0A7X4H8Z1_9BURK</name>
<feature type="transmembrane region" description="Helical" evidence="1">
    <location>
        <begin position="42"/>
        <end position="61"/>
    </location>
</feature>
<sequence length="83" mass="9477">MRMTERQFIRFERRWRAIFTFFAAMLAAVLCAFNFGLVEGVGIFWCIVIGAISLIGALFAAKELRDPQRREGVFEALETLGDD</sequence>
<dbReference type="EMBL" id="WWCU01000002">
    <property type="protein sequence ID" value="MYN06127.1"/>
    <property type="molecule type" value="Genomic_DNA"/>
</dbReference>
<evidence type="ECO:0000313" key="2">
    <source>
        <dbReference type="EMBL" id="MYN06127.1"/>
    </source>
</evidence>
<dbReference type="Proteomes" id="UP000450676">
    <property type="component" value="Unassembled WGS sequence"/>
</dbReference>
<proteinExistence type="predicted"/>
<gene>
    <name evidence="2" type="ORF">GTP77_02125</name>
</gene>
<keyword evidence="1" id="KW-0472">Membrane</keyword>
<keyword evidence="3" id="KW-1185">Reference proteome</keyword>
<organism evidence="2 3">
    <name type="scientific">Pseudoduganella aquatica</name>
    <dbReference type="NCBI Taxonomy" id="2660641"/>
    <lineage>
        <taxon>Bacteria</taxon>
        <taxon>Pseudomonadati</taxon>
        <taxon>Pseudomonadota</taxon>
        <taxon>Betaproteobacteria</taxon>
        <taxon>Burkholderiales</taxon>
        <taxon>Oxalobacteraceae</taxon>
        <taxon>Telluria group</taxon>
        <taxon>Pseudoduganella</taxon>
    </lineage>
</organism>
<protein>
    <submittedName>
        <fullName evidence="2">Uncharacterized protein</fullName>
    </submittedName>
</protein>
<evidence type="ECO:0000256" key="1">
    <source>
        <dbReference type="SAM" id="Phobius"/>
    </source>
</evidence>
<evidence type="ECO:0000313" key="3">
    <source>
        <dbReference type="Proteomes" id="UP000450676"/>
    </source>
</evidence>